<dbReference type="AlphaFoldDB" id="A0A6M3LNS7"/>
<evidence type="ECO:0000313" key="1">
    <source>
        <dbReference type="EMBL" id="QJA95939.1"/>
    </source>
</evidence>
<protein>
    <submittedName>
        <fullName evidence="1">Uncharacterized protein</fullName>
    </submittedName>
</protein>
<sequence>MSKYVARYNKNNMEVGDFGSYASDYGFSRFMEISEDIAVKFLSEIGSDKDITRENKLFVVVKVTNSRIIAVYHHDFHYYLMELKRDR</sequence>
<accession>A0A6M3LNS7</accession>
<proteinExistence type="predicted"/>
<dbReference type="EMBL" id="MT143357">
    <property type="protein sequence ID" value="QJA95939.1"/>
    <property type="molecule type" value="Genomic_DNA"/>
</dbReference>
<reference evidence="1" key="1">
    <citation type="submission" date="2020-03" db="EMBL/GenBank/DDBJ databases">
        <title>The deep terrestrial virosphere.</title>
        <authorList>
            <person name="Holmfeldt K."/>
            <person name="Nilsson E."/>
            <person name="Simone D."/>
            <person name="Lopez-Fernandez M."/>
            <person name="Wu X."/>
            <person name="de Brujin I."/>
            <person name="Lundin D."/>
            <person name="Andersson A."/>
            <person name="Bertilsson S."/>
            <person name="Dopson M."/>
        </authorList>
    </citation>
    <scope>NUCLEOTIDE SEQUENCE</scope>
    <source>
        <strain evidence="1">MM415B05045</strain>
    </source>
</reference>
<organism evidence="1">
    <name type="scientific">viral metagenome</name>
    <dbReference type="NCBI Taxonomy" id="1070528"/>
    <lineage>
        <taxon>unclassified sequences</taxon>
        <taxon>metagenomes</taxon>
        <taxon>organismal metagenomes</taxon>
    </lineage>
</organism>
<gene>
    <name evidence="1" type="ORF">MM415B05045_0007</name>
</gene>
<name>A0A6M3LNS7_9ZZZZ</name>